<dbReference type="InterPro" id="IPR036286">
    <property type="entry name" value="LexA/Signal_pep-like_sf"/>
</dbReference>
<name>H1YH60_9SPHI</name>
<dbReference type="RefSeq" id="WP_008504108.1">
    <property type="nucleotide sequence ID" value="NZ_CM001403.1"/>
</dbReference>
<sequence>METTDKKVKIKTQRPESLEFISLYNQLKGVAFQNNAILSAQLGFKTDSSITEIVKGRQNISTDKLQKFKEIYQDYIHTDNYGSGVLMEPETGYARAIKQQTQKFFYSELSGDGDETPFRDLGNGQLNMFVPLIQERAYASYMRGFADPEYLADLPKHSLVVSKQHRGRYVAIIVEGDSMTDGSIDSIPEGSIATGREIQKHLWTSRFHIHRFKDYIIHHKEGIIIKRIIKHNVEDGVITCASLNPDKENYPDFNLNLDDCVEIFNIVNVSLNR</sequence>
<dbReference type="Gene3D" id="2.10.109.10">
    <property type="entry name" value="Umud Fragment, subunit A"/>
    <property type="match status" value="1"/>
</dbReference>
<dbReference type="SUPFAM" id="SSF51306">
    <property type="entry name" value="LexA/Signal peptidase"/>
    <property type="match status" value="1"/>
</dbReference>
<dbReference type="CDD" id="cd06529">
    <property type="entry name" value="S24_LexA-like"/>
    <property type="match status" value="1"/>
</dbReference>
<dbReference type="eggNOG" id="COG2932">
    <property type="taxonomic scope" value="Bacteria"/>
</dbReference>
<gene>
    <name evidence="1" type="ORF">Mucpa_0366</name>
</gene>
<organism evidence="1 2">
    <name type="scientific">Mucilaginibacter paludis DSM 18603</name>
    <dbReference type="NCBI Taxonomy" id="714943"/>
    <lineage>
        <taxon>Bacteria</taxon>
        <taxon>Pseudomonadati</taxon>
        <taxon>Bacteroidota</taxon>
        <taxon>Sphingobacteriia</taxon>
        <taxon>Sphingobacteriales</taxon>
        <taxon>Sphingobacteriaceae</taxon>
        <taxon>Mucilaginibacter</taxon>
    </lineage>
</organism>
<dbReference type="OrthoDB" id="3831186at2"/>
<dbReference type="AlphaFoldDB" id="H1YH60"/>
<dbReference type="InterPro" id="IPR039418">
    <property type="entry name" value="LexA-like"/>
</dbReference>
<evidence type="ECO:0000313" key="1">
    <source>
        <dbReference type="EMBL" id="EHQ24562.1"/>
    </source>
</evidence>
<accession>H1YH60</accession>
<protein>
    <submittedName>
        <fullName evidence="1">Peptidase S24/S26A/S26B, conserved region</fullName>
    </submittedName>
</protein>
<dbReference type="Proteomes" id="UP000002774">
    <property type="component" value="Chromosome"/>
</dbReference>
<dbReference type="HOGENOM" id="CLU_074799_2_1_10"/>
<reference evidence="1" key="1">
    <citation type="submission" date="2011-09" db="EMBL/GenBank/DDBJ databases">
        <title>The permanent draft genome of Mucilaginibacter paludis DSM 18603.</title>
        <authorList>
            <consortium name="US DOE Joint Genome Institute (JGI-PGF)"/>
            <person name="Lucas S."/>
            <person name="Han J."/>
            <person name="Lapidus A."/>
            <person name="Bruce D."/>
            <person name="Goodwin L."/>
            <person name="Pitluck S."/>
            <person name="Peters L."/>
            <person name="Kyrpides N."/>
            <person name="Mavromatis K."/>
            <person name="Ivanova N."/>
            <person name="Mikhailova N."/>
            <person name="Held B."/>
            <person name="Detter J.C."/>
            <person name="Tapia R."/>
            <person name="Han C."/>
            <person name="Land M."/>
            <person name="Hauser L."/>
            <person name="Markowitz V."/>
            <person name="Cheng J.-F."/>
            <person name="Hugenholtz P."/>
            <person name="Woyke T."/>
            <person name="Wu D."/>
            <person name="Tindall B."/>
            <person name="Brambilla E."/>
            <person name="Klenk H.-P."/>
            <person name="Eisen J.A."/>
        </authorList>
    </citation>
    <scope>NUCLEOTIDE SEQUENCE [LARGE SCALE GENOMIC DNA]</scope>
    <source>
        <strain evidence="1">DSM 18603</strain>
    </source>
</reference>
<dbReference type="STRING" id="714943.Mucpa_0366"/>
<evidence type="ECO:0000313" key="2">
    <source>
        <dbReference type="Proteomes" id="UP000002774"/>
    </source>
</evidence>
<keyword evidence="2" id="KW-1185">Reference proteome</keyword>
<proteinExistence type="predicted"/>
<dbReference type="EMBL" id="CM001403">
    <property type="protein sequence ID" value="EHQ24562.1"/>
    <property type="molecule type" value="Genomic_DNA"/>
</dbReference>